<dbReference type="GO" id="GO:0006508">
    <property type="term" value="P:proteolysis"/>
    <property type="evidence" value="ECO:0007669"/>
    <property type="project" value="InterPro"/>
</dbReference>
<protein>
    <submittedName>
        <fullName evidence="1">Dipeptidase</fullName>
    </submittedName>
</protein>
<dbReference type="Gene3D" id="3.20.20.140">
    <property type="entry name" value="Metal-dependent hydrolases"/>
    <property type="match status" value="1"/>
</dbReference>
<dbReference type="Pfam" id="PF01244">
    <property type="entry name" value="Peptidase_M19"/>
    <property type="match status" value="1"/>
</dbReference>
<accession>A0A401W7Q3</accession>
<dbReference type="PROSITE" id="PS51365">
    <property type="entry name" value="RENAL_DIPEPTIDASE_2"/>
    <property type="match status" value="1"/>
</dbReference>
<reference evidence="1 2" key="1">
    <citation type="submission" date="2018-11" db="EMBL/GenBank/DDBJ databases">
        <title>Whole genome sequence of Streptomyces paromomycinus NBRC 15454(T).</title>
        <authorList>
            <person name="Komaki H."/>
            <person name="Tamura T."/>
        </authorList>
    </citation>
    <scope>NUCLEOTIDE SEQUENCE [LARGE SCALE GENOMIC DNA]</scope>
    <source>
        <strain evidence="1 2">NBRC 15454</strain>
    </source>
</reference>
<name>A0A401W7Q3_STREY</name>
<dbReference type="PANTHER" id="PTHR10443">
    <property type="entry name" value="MICROSOMAL DIPEPTIDASE"/>
    <property type="match status" value="1"/>
</dbReference>
<dbReference type="InterPro" id="IPR032466">
    <property type="entry name" value="Metal_Hydrolase"/>
</dbReference>
<keyword evidence="2" id="KW-1185">Reference proteome</keyword>
<dbReference type="Proteomes" id="UP000286746">
    <property type="component" value="Unassembled WGS sequence"/>
</dbReference>
<dbReference type="SUPFAM" id="SSF51556">
    <property type="entry name" value="Metallo-dependent hydrolases"/>
    <property type="match status" value="1"/>
</dbReference>
<dbReference type="EMBL" id="BHZD01000001">
    <property type="protein sequence ID" value="GCD45356.1"/>
    <property type="molecule type" value="Genomic_DNA"/>
</dbReference>
<dbReference type="RefSeq" id="WP_125055954.1">
    <property type="nucleotide sequence ID" value="NZ_BHZD01000001.1"/>
</dbReference>
<evidence type="ECO:0000313" key="2">
    <source>
        <dbReference type="Proteomes" id="UP000286746"/>
    </source>
</evidence>
<organism evidence="1 2">
    <name type="scientific">Streptomyces paromomycinus</name>
    <name type="common">Streptomyces rimosus subsp. paromomycinus</name>
    <dbReference type="NCBI Taxonomy" id="92743"/>
    <lineage>
        <taxon>Bacteria</taxon>
        <taxon>Bacillati</taxon>
        <taxon>Actinomycetota</taxon>
        <taxon>Actinomycetes</taxon>
        <taxon>Kitasatosporales</taxon>
        <taxon>Streptomycetaceae</taxon>
        <taxon>Streptomyces</taxon>
    </lineage>
</organism>
<comment type="caution">
    <text evidence="1">The sequence shown here is derived from an EMBL/GenBank/DDBJ whole genome shotgun (WGS) entry which is preliminary data.</text>
</comment>
<dbReference type="AlphaFoldDB" id="A0A401W7Q3"/>
<dbReference type="GO" id="GO:0070573">
    <property type="term" value="F:metallodipeptidase activity"/>
    <property type="evidence" value="ECO:0007669"/>
    <property type="project" value="InterPro"/>
</dbReference>
<dbReference type="PANTHER" id="PTHR10443:SF12">
    <property type="entry name" value="DIPEPTIDASE"/>
    <property type="match status" value="1"/>
</dbReference>
<evidence type="ECO:0000313" key="1">
    <source>
        <dbReference type="EMBL" id="GCD45356.1"/>
    </source>
</evidence>
<dbReference type="CDD" id="cd01301">
    <property type="entry name" value="rDP_like"/>
    <property type="match status" value="1"/>
</dbReference>
<proteinExistence type="predicted"/>
<gene>
    <name evidence="1" type="ORF">GKJPGBOP_05080</name>
</gene>
<sequence>MSASLEAARALLAEHPVVDGHNDLPWALREQVRYDLDRRDIAADQTGHLHTDIPRLRAGGVGAQFWSVYVQSDYAGDQAVSATLEQIDVVRRLAARYPGDLRLAYTADDMEAARADGRIASLMGAEGGHSINNSLATLRALYELGVRYMTLTHNDNIDWADSATDEPRAHGLTAFGREVVREMNRLGMLVDLSHVSADTMRDALDTSVAPVVFSHSSARAVCDHSRNIPDDVLERLPANGGVAMATFVPKFILPEAVDWTLRADENMRAHGFHHLDTTAEGMAVHRAFEAGNPRPLATAATVADHLDHMREVAGVDHIGIGGDFDGTAFTPADLADVSGYPNLVAELLDRKWSTADLAKLTWQNAVRTLRGAEGVARTVQAERGPSVATIDQLDG</sequence>
<dbReference type="InterPro" id="IPR008257">
    <property type="entry name" value="Pept_M19"/>
</dbReference>